<name>A0A1I4M848_9PROT</name>
<evidence type="ECO:0000256" key="1">
    <source>
        <dbReference type="SAM" id="SignalP"/>
    </source>
</evidence>
<sequence>MLVKTIMNRYLKALIVICGLYFCDALAEAAPSFQNNILKIPRVDAPEQVGKYQNAEFSLAPDGRWDLLQANEAQWAFIEEIEVKILESFPVQIHVAVVGYLPTPCYRLGPINKRYVDNRFEIAVNMTSPPAGTTCIAVLEPFETAIPLDVYGLLEGIYQVQVNDKSGSFVLNKDNQ</sequence>
<gene>
    <name evidence="2" type="ORF">SAMN05421880_103144</name>
</gene>
<reference evidence="2 3" key="1">
    <citation type="submission" date="2016-10" db="EMBL/GenBank/DDBJ databases">
        <authorList>
            <person name="de Groot N.N."/>
        </authorList>
    </citation>
    <scope>NUCLEOTIDE SEQUENCE [LARGE SCALE GENOMIC DNA]</scope>
    <source>
        <strain evidence="2 3">Nm146</strain>
    </source>
</reference>
<feature type="chain" id="PRO_5011459052" evidence="1">
    <location>
        <begin position="30"/>
        <end position="176"/>
    </location>
</feature>
<protein>
    <submittedName>
        <fullName evidence="2">Uncharacterized protein</fullName>
    </submittedName>
</protein>
<evidence type="ECO:0000313" key="3">
    <source>
        <dbReference type="Proteomes" id="UP000199561"/>
    </source>
</evidence>
<dbReference type="EMBL" id="FOUF01000003">
    <property type="protein sequence ID" value="SFL99107.1"/>
    <property type="molecule type" value="Genomic_DNA"/>
</dbReference>
<dbReference type="Proteomes" id="UP000199561">
    <property type="component" value="Unassembled WGS sequence"/>
</dbReference>
<keyword evidence="3" id="KW-1185">Reference proteome</keyword>
<feature type="signal peptide" evidence="1">
    <location>
        <begin position="1"/>
        <end position="29"/>
    </location>
</feature>
<organism evidence="2 3">
    <name type="scientific">Nitrosomonas nitrosa</name>
    <dbReference type="NCBI Taxonomy" id="52442"/>
    <lineage>
        <taxon>Bacteria</taxon>
        <taxon>Pseudomonadati</taxon>
        <taxon>Pseudomonadota</taxon>
        <taxon>Betaproteobacteria</taxon>
        <taxon>Nitrosomonadales</taxon>
        <taxon>Nitrosomonadaceae</taxon>
        <taxon>Nitrosomonas</taxon>
    </lineage>
</organism>
<evidence type="ECO:0000313" key="2">
    <source>
        <dbReference type="EMBL" id="SFL99107.1"/>
    </source>
</evidence>
<proteinExistence type="predicted"/>
<dbReference type="AlphaFoldDB" id="A0A1I4M848"/>
<accession>A0A1I4M848</accession>
<keyword evidence="1" id="KW-0732">Signal</keyword>